<feature type="compositionally biased region" description="Low complexity" evidence="1">
    <location>
        <begin position="49"/>
        <end position="66"/>
    </location>
</feature>
<feature type="region of interest" description="Disordered" evidence="1">
    <location>
        <begin position="34"/>
        <end position="84"/>
    </location>
</feature>
<reference evidence="3" key="1">
    <citation type="journal article" date="2019" name="Int. J. Syst. Evol. Microbiol.">
        <title>The Global Catalogue of Microorganisms (GCM) 10K type strain sequencing project: providing services to taxonomists for standard genome sequencing and annotation.</title>
        <authorList>
            <consortium name="The Broad Institute Genomics Platform"/>
            <consortium name="The Broad Institute Genome Sequencing Center for Infectious Disease"/>
            <person name="Wu L."/>
            <person name="Ma J."/>
        </authorList>
    </citation>
    <scope>NUCLEOTIDE SEQUENCE [LARGE SCALE GENOMIC DNA]</scope>
    <source>
        <strain evidence="3">JCM 17938</strain>
    </source>
</reference>
<evidence type="ECO:0000313" key="3">
    <source>
        <dbReference type="Proteomes" id="UP001500212"/>
    </source>
</evidence>
<name>A0ABP8TSL4_9ACTN</name>
<comment type="caution">
    <text evidence="2">The sequence shown here is derived from an EMBL/GenBank/DDBJ whole genome shotgun (WGS) entry which is preliminary data.</text>
</comment>
<organism evidence="2 3">
    <name type="scientific">Actinoallomurus liliacearum</name>
    <dbReference type="NCBI Taxonomy" id="1080073"/>
    <lineage>
        <taxon>Bacteria</taxon>
        <taxon>Bacillati</taxon>
        <taxon>Actinomycetota</taxon>
        <taxon>Actinomycetes</taxon>
        <taxon>Streptosporangiales</taxon>
        <taxon>Thermomonosporaceae</taxon>
        <taxon>Actinoallomurus</taxon>
    </lineage>
</organism>
<sequence>MLVLSESPFLLVPGDSQAPWRVYPVLGFAVNPKDDVRLGRAGRPPDPPRGASAPPAGAQALAFAGPSPDAPGARQPHPWPQSGAFTLAFVNGAPM</sequence>
<keyword evidence="3" id="KW-1185">Reference proteome</keyword>
<gene>
    <name evidence="2" type="ORF">GCM10023195_68440</name>
</gene>
<evidence type="ECO:0000256" key="1">
    <source>
        <dbReference type="SAM" id="MobiDB-lite"/>
    </source>
</evidence>
<proteinExistence type="predicted"/>
<dbReference type="Proteomes" id="UP001500212">
    <property type="component" value="Unassembled WGS sequence"/>
</dbReference>
<accession>A0ABP8TSL4</accession>
<evidence type="ECO:0000313" key="2">
    <source>
        <dbReference type="EMBL" id="GAA4615520.1"/>
    </source>
</evidence>
<dbReference type="EMBL" id="BAABHJ010000029">
    <property type="protein sequence ID" value="GAA4615520.1"/>
    <property type="molecule type" value="Genomic_DNA"/>
</dbReference>
<protein>
    <submittedName>
        <fullName evidence="2">Uncharacterized protein</fullName>
    </submittedName>
</protein>